<keyword evidence="2" id="KW-0456">Lyase</keyword>
<evidence type="ECO:0000313" key="2">
    <source>
        <dbReference type="EMBL" id="MFH7519110.1"/>
    </source>
</evidence>
<reference evidence="2 3" key="1">
    <citation type="submission" date="2023-08" db="EMBL/GenBank/DDBJ databases">
        <title>Genomic and mutational analysis of Pseudomonas syringae pv. tagetis EB037 pathogenicity on sunflower.</title>
        <authorList>
            <person name="Maul J.E."/>
        </authorList>
    </citation>
    <scope>NUCLEOTIDE SEQUENCE [LARGE SCALE GENOMIC DNA]</scope>
    <source>
        <strain evidence="2 3">EB037_T1</strain>
    </source>
</reference>
<name>A0ABW7NW22_9PSED</name>
<dbReference type="SUPFAM" id="SSF56752">
    <property type="entry name" value="D-aminoacid aminotransferase-like PLP-dependent enzymes"/>
    <property type="match status" value="1"/>
</dbReference>
<dbReference type="EMBL" id="JAVCQK010000381">
    <property type="protein sequence ID" value="MFH7519110.1"/>
    <property type="molecule type" value="Genomic_DNA"/>
</dbReference>
<dbReference type="Proteomes" id="UP001610657">
    <property type="component" value="Unassembled WGS sequence"/>
</dbReference>
<gene>
    <name evidence="2" type="ORF">RA271_28725</name>
</gene>
<sequence>HLQRHESAIPRLAIPADETLLRAEMTHFSAEHGDGVMKLILPRGDSLRGHAPARDPPSRRILQGGPPPVYPGAHAEQGVRLVDCRT</sequence>
<accession>A0ABW7NW22</accession>
<proteinExistence type="predicted"/>
<evidence type="ECO:0000256" key="1">
    <source>
        <dbReference type="SAM" id="MobiDB-lite"/>
    </source>
</evidence>
<feature type="non-terminal residue" evidence="2">
    <location>
        <position position="86"/>
    </location>
</feature>
<comment type="caution">
    <text evidence="2">The sequence shown here is derived from an EMBL/GenBank/DDBJ whole genome shotgun (WGS) entry which is preliminary data.</text>
</comment>
<protein>
    <submittedName>
        <fullName evidence="2">Aminodeoxychorismate lyase</fullName>
    </submittedName>
</protein>
<feature type="non-terminal residue" evidence="2">
    <location>
        <position position="1"/>
    </location>
</feature>
<keyword evidence="3" id="KW-1185">Reference proteome</keyword>
<organism evidence="2 3">
    <name type="scientific">Pseudomonas syringae pv. tagetis</name>
    <dbReference type="NCBI Taxonomy" id="129140"/>
    <lineage>
        <taxon>Bacteria</taxon>
        <taxon>Pseudomonadati</taxon>
        <taxon>Pseudomonadota</taxon>
        <taxon>Gammaproteobacteria</taxon>
        <taxon>Pseudomonadales</taxon>
        <taxon>Pseudomonadaceae</taxon>
        <taxon>Pseudomonas</taxon>
    </lineage>
</organism>
<evidence type="ECO:0000313" key="3">
    <source>
        <dbReference type="Proteomes" id="UP001610657"/>
    </source>
</evidence>
<dbReference type="InterPro" id="IPR036038">
    <property type="entry name" value="Aminotransferase-like"/>
</dbReference>
<feature type="region of interest" description="Disordered" evidence="1">
    <location>
        <begin position="46"/>
        <end position="86"/>
    </location>
</feature>
<dbReference type="InterPro" id="IPR043131">
    <property type="entry name" value="BCAT-like_N"/>
</dbReference>
<dbReference type="Gene3D" id="3.30.470.10">
    <property type="match status" value="1"/>
</dbReference>
<dbReference type="GO" id="GO:0016829">
    <property type="term" value="F:lyase activity"/>
    <property type="evidence" value="ECO:0007669"/>
    <property type="project" value="UniProtKB-KW"/>
</dbReference>
<feature type="compositionally biased region" description="Basic and acidic residues" evidence="1">
    <location>
        <begin position="46"/>
        <end position="58"/>
    </location>
</feature>